<evidence type="ECO:0000313" key="2">
    <source>
        <dbReference type="EMBL" id="KKT70002.1"/>
    </source>
</evidence>
<accession>A0A0G1LMQ3</accession>
<dbReference type="AlphaFoldDB" id="A0A0G1LMQ3"/>
<reference evidence="2 3" key="1">
    <citation type="journal article" date="2015" name="Nature">
        <title>rRNA introns, odd ribosomes, and small enigmatic genomes across a large radiation of phyla.</title>
        <authorList>
            <person name="Brown C.T."/>
            <person name="Hug L.A."/>
            <person name="Thomas B.C."/>
            <person name="Sharon I."/>
            <person name="Castelle C.J."/>
            <person name="Singh A."/>
            <person name="Wilkins M.J."/>
            <person name="Williams K.H."/>
            <person name="Banfield J.F."/>
        </authorList>
    </citation>
    <scope>NUCLEOTIDE SEQUENCE [LARGE SCALE GENOMIC DNA]</scope>
</reference>
<dbReference type="Proteomes" id="UP000034154">
    <property type="component" value="Unassembled WGS sequence"/>
</dbReference>
<gene>
    <name evidence="2" type="ORF">UW63_C0039G0009</name>
</gene>
<name>A0A0G1LMQ3_9BACT</name>
<sequence length="83" mass="9512">MTINQSRLFIWLVGLRRWCKREPPPWPRGAALALPRGGGTRGGDKFFFPLWENLAPPRGEGGESSKFYETTNNKNRHPRTDCL</sequence>
<evidence type="ECO:0000256" key="1">
    <source>
        <dbReference type="SAM" id="MobiDB-lite"/>
    </source>
</evidence>
<organism evidence="2 3">
    <name type="scientific">Candidatus Uhrbacteria bacterium GW2011_GWF2_44_350</name>
    <dbReference type="NCBI Taxonomy" id="1619000"/>
    <lineage>
        <taxon>Bacteria</taxon>
        <taxon>Candidatus Uhriibacteriota</taxon>
    </lineage>
</organism>
<proteinExistence type="predicted"/>
<comment type="caution">
    <text evidence="2">The sequence shown here is derived from an EMBL/GenBank/DDBJ whole genome shotgun (WGS) entry which is preliminary data.</text>
</comment>
<protein>
    <submittedName>
        <fullName evidence="2">Uncharacterized protein</fullName>
    </submittedName>
</protein>
<feature type="region of interest" description="Disordered" evidence="1">
    <location>
        <begin position="57"/>
        <end position="83"/>
    </location>
</feature>
<dbReference type="EMBL" id="LCJB01000039">
    <property type="protein sequence ID" value="KKT70002.1"/>
    <property type="molecule type" value="Genomic_DNA"/>
</dbReference>
<evidence type="ECO:0000313" key="3">
    <source>
        <dbReference type="Proteomes" id="UP000034154"/>
    </source>
</evidence>